<dbReference type="Proteomes" id="UP000266841">
    <property type="component" value="Unassembled WGS sequence"/>
</dbReference>
<dbReference type="GO" id="GO:0016298">
    <property type="term" value="F:lipase activity"/>
    <property type="evidence" value="ECO:0007669"/>
    <property type="project" value="UniProtKB-ARBA"/>
</dbReference>
<keyword evidence="3" id="KW-0443">Lipid metabolism</keyword>
<keyword evidence="1" id="KW-0378">Hydrolase</keyword>
<evidence type="ECO:0000256" key="6">
    <source>
        <dbReference type="SAM" id="Phobius"/>
    </source>
</evidence>
<evidence type="ECO:0000313" key="9">
    <source>
        <dbReference type="Proteomes" id="UP000266841"/>
    </source>
</evidence>
<dbReference type="OMA" id="YDAFCYE"/>
<feature type="region of interest" description="Disordered" evidence="5">
    <location>
        <begin position="180"/>
        <end position="297"/>
    </location>
</feature>
<dbReference type="PROSITE" id="PS51635">
    <property type="entry name" value="PNPLA"/>
    <property type="match status" value="1"/>
</dbReference>
<comment type="caution">
    <text evidence="4">Lacks conserved residue(s) required for the propagation of feature annotation.</text>
</comment>
<dbReference type="SUPFAM" id="SSF52151">
    <property type="entry name" value="FabD/lysophospholipase-like"/>
    <property type="match status" value="1"/>
</dbReference>
<dbReference type="OrthoDB" id="45309at2759"/>
<dbReference type="EMBL" id="AGNL01047307">
    <property type="protein sequence ID" value="EJK47146.1"/>
    <property type="molecule type" value="Genomic_DNA"/>
</dbReference>
<protein>
    <recommendedName>
        <fullName evidence="7">PNPLA domain-containing protein</fullName>
    </recommendedName>
</protein>
<evidence type="ECO:0000256" key="4">
    <source>
        <dbReference type="PROSITE-ProRule" id="PRU01161"/>
    </source>
</evidence>
<feature type="compositionally biased region" description="Polar residues" evidence="5">
    <location>
        <begin position="210"/>
        <end position="219"/>
    </location>
</feature>
<dbReference type="Gene3D" id="3.40.1090.10">
    <property type="entry name" value="Cytosolic phospholipase A2 catalytic domain"/>
    <property type="match status" value="1"/>
</dbReference>
<dbReference type="PANTHER" id="PTHR14226:SF64">
    <property type="entry name" value="PNPLA DOMAIN-CONTAINING PROTEIN"/>
    <property type="match status" value="1"/>
</dbReference>
<dbReference type="GO" id="GO:0016042">
    <property type="term" value="P:lipid catabolic process"/>
    <property type="evidence" value="ECO:0007669"/>
    <property type="project" value="UniProtKB-KW"/>
</dbReference>
<evidence type="ECO:0000256" key="2">
    <source>
        <dbReference type="ARBA" id="ARBA00022963"/>
    </source>
</evidence>
<sequence>MNRIKKRTIGNDVRGTEATMRLPAAVGPPLGILVAFLLVDAVARIDGAPTAFVVPDPDARVTRQAESSSRACPPLSGKHAFTLGQGEIDAPDHLGSTADPNTSSRLPVPVEDATETGNNSTLITDAPGEKEISRRNRLRSSISTLSSALFVPSKPLFLRFPRSADVISKIILDETPAARVERVGEETEESNGSNDTISSSIEIEGHGEVANNTSKQEGQSNGSSDNSTASATDTEVDGASTSSDEHILAPVDDPPSVSVDSDNDSDEDVPSAQGRRRPFGFRSNRRGRMGRKKRDQLAKAELNCPAIATSLHELQSTVLENGVPLKDVGFRFQPKGLGYDRVFGSANCSETVFQRDDPICNSTISSMFTYEGLMEASEDAVERYQNAVELLNLHPVMEVVKRRVESRSKPGNRETDEEGHAAHLALVIEGGGMRGAVSAGMAAALSTLDLLDAFDSIHGSSAGAIVGAYLISRQLCTDVYTDIMPAAGSRFASKRRGMYSFGVDYLSDLIQRRLLSYDDEEQDEDAGDGICASEGDAPEQDNWYCNDEEEMSSVQLAMRSTAQKRSTHARWSDDHYDGVMLESMSYLTTRSFSAVKSALTKPLMYGIGKFGKALKPALNALDMATSMRQYFRGSPGMNITYILDGVMDENHGLRPFDMNAFKANDARQPLYIVSSSVNVGSGKMETLAFNSQDGDFFGTAVDEDIAEEGPIKSKSPRWYQRIWSLFSFVPFSLFKAARNALVSRSKTQTQFDPPPKDEIEALALPPSTQGMYGFARRRNIRSIERPEKARNYEATGRINDDGKKGLFPCLEASMLVPGAAGPPIQLIRSQNRKYVERKSRFPKFRPRQELNRRKEQNSHVCYDAFCYESIPYRSAVEKAKATHVLALRSRPDGSSFESKQHLYERVVAPIYFRKHGLNQVARLFASGGSQYRYLEDVLLLNHGLAEGIASKKEINNQGVKIPPTDIYFGVEDAKDVNIDSWKSAHVMPIMLPFGSPELPTLCQDKEEVLKSVRIGYAAAFDVLAPLAGLPFDSKTISGQRVAEVLFPSTDDAAVLEQSVTVASSYIDFEEASKRRSFASWIMRKRRAKKRDQERRDSDPSGLRSLSFRRRTASFVESDQVVRARRNDTLEYIETEALLAALPGFSGGRLDHIAEKVLLIPEQQT</sequence>
<feature type="compositionally biased region" description="Low complexity" evidence="5">
    <location>
        <begin position="220"/>
        <end position="233"/>
    </location>
</feature>
<dbReference type="PANTHER" id="PTHR14226">
    <property type="entry name" value="NEUROPATHY TARGET ESTERASE/SWISS CHEESE D.MELANOGASTER"/>
    <property type="match status" value="1"/>
</dbReference>
<feature type="compositionally biased region" description="Polar residues" evidence="5">
    <location>
        <begin position="190"/>
        <end position="201"/>
    </location>
</feature>
<dbReference type="InterPro" id="IPR016035">
    <property type="entry name" value="Acyl_Trfase/lysoPLipase"/>
</dbReference>
<accession>K0RDM0</accession>
<keyword evidence="6" id="KW-1133">Transmembrane helix</keyword>
<dbReference type="InterPro" id="IPR002641">
    <property type="entry name" value="PNPLA_dom"/>
</dbReference>
<proteinExistence type="predicted"/>
<feature type="short sequence motif" description="GXGXXG" evidence="4">
    <location>
        <begin position="430"/>
        <end position="435"/>
    </location>
</feature>
<feature type="transmembrane region" description="Helical" evidence="6">
    <location>
        <begin position="21"/>
        <end position="39"/>
    </location>
</feature>
<evidence type="ECO:0000259" key="7">
    <source>
        <dbReference type="PROSITE" id="PS51635"/>
    </source>
</evidence>
<comment type="caution">
    <text evidence="8">The sequence shown here is derived from an EMBL/GenBank/DDBJ whole genome shotgun (WGS) entry which is preliminary data.</text>
</comment>
<feature type="region of interest" description="Disordered" evidence="5">
    <location>
        <begin position="66"/>
        <end position="131"/>
    </location>
</feature>
<reference evidence="8 9" key="1">
    <citation type="journal article" date="2012" name="Genome Biol.">
        <title>Genome and low-iron response of an oceanic diatom adapted to chronic iron limitation.</title>
        <authorList>
            <person name="Lommer M."/>
            <person name="Specht M."/>
            <person name="Roy A.S."/>
            <person name="Kraemer L."/>
            <person name="Andreson R."/>
            <person name="Gutowska M.A."/>
            <person name="Wolf J."/>
            <person name="Bergner S.V."/>
            <person name="Schilhabel M.B."/>
            <person name="Klostermeier U.C."/>
            <person name="Beiko R.G."/>
            <person name="Rosenstiel P."/>
            <person name="Hippler M."/>
            <person name="Laroche J."/>
        </authorList>
    </citation>
    <scope>NUCLEOTIDE SEQUENCE [LARGE SCALE GENOMIC DNA]</scope>
    <source>
        <strain evidence="8 9">CCMP1005</strain>
    </source>
</reference>
<evidence type="ECO:0000256" key="5">
    <source>
        <dbReference type="SAM" id="MobiDB-lite"/>
    </source>
</evidence>
<dbReference type="Pfam" id="PF01734">
    <property type="entry name" value="Patatin"/>
    <property type="match status" value="1"/>
</dbReference>
<gene>
    <name evidence="8" type="ORF">THAOC_34158</name>
</gene>
<evidence type="ECO:0000313" key="8">
    <source>
        <dbReference type="EMBL" id="EJK47146.1"/>
    </source>
</evidence>
<dbReference type="GO" id="GO:0052689">
    <property type="term" value="F:carboxylic ester hydrolase activity"/>
    <property type="evidence" value="ECO:0007669"/>
    <property type="project" value="UniProtKB-ARBA"/>
</dbReference>
<dbReference type="AlphaFoldDB" id="K0RDM0"/>
<feature type="domain" description="PNPLA" evidence="7">
    <location>
        <begin position="426"/>
        <end position="596"/>
    </location>
</feature>
<keyword evidence="6" id="KW-0472">Membrane</keyword>
<dbReference type="InterPro" id="IPR050301">
    <property type="entry name" value="NTE"/>
</dbReference>
<dbReference type="eggNOG" id="ENOG502RVW4">
    <property type="taxonomic scope" value="Eukaryota"/>
</dbReference>
<feature type="compositionally biased region" description="Low complexity" evidence="5">
    <location>
        <begin position="250"/>
        <end position="260"/>
    </location>
</feature>
<feature type="short sequence motif" description="GXSXG" evidence="4">
    <location>
        <begin position="459"/>
        <end position="463"/>
    </location>
</feature>
<keyword evidence="9" id="KW-1185">Reference proteome</keyword>
<evidence type="ECO:0000256" key="3">
    <source>
        <dbReference type="ARBA" id="ARBA00023098"/>
    </source>
</evidence>
<organism evidence="8 9">
    <name type="scientific">Thalassiosira oceanica</name>
    <name type="common">Marine diatom</name>
    <dbReference type="NCBI Taxonomy" id="159749"/>
    <lineage>
        <taxon>Eukaryota</taxon>
        <taxon>Sar</taxon>
        <taxon>Stramenopiles</taxon>
        <taxon>Ochrophyta</taxon>
        <taxon>Bacillariophyta</taxon>
        <taxon>Coscinodiscophyceae</taxon>
        <taxon>Thalassiosirophycidae</taxon>
        <taxon>Thalassiosirales</taxon>
        <taxon>Thalassiosiraceae</taxon>
        <taxon>Thalassiosira</taxon>
    </lineage>
</organism>
<feature type="compositionally biased region" description="Basic residues" evidence="5">
    <location>
        <begin position="274"/>
        <end position="294"/>
    </location>
</feature>
<keyword evidence="2" id="KW-0442">Lipid degradation</keyword>
<name>K0RDM0_THAOC</name>
<keyword evidence="6" id="KW-0812">Transmembrane</keyword>
<evidence type="ECO:0000256" key="1">
    <source>
        <dbReference type="ARBA" id="ARBA00022801"/>
    </source>
</evidence>